<dbReference type="PhylomeDB" id="B3MA86"/>
<dbReference type="InParanoid" id="B3MA86"/>
<evidence type="ECO:0000256" key="2">
    <source>
        <dbReference type="ARBA" id="ARBA00022763"/>
    </source>
</evidence>
<dbReference type="GO" id="GO:0006303">
    <property type="term" value="P:double-strand break repair via nonhomologous end joining"/>
    <property type="evidence" value="ECO:0007669"/>
    <property type="project" value="UniProtKB-ARBA"/>
</dbReference>
<evidence type="ECO:0000256" key="5">
    <source>
        <dbReference type="SAM" id="Coils"/>
    </source>
</evidence>
<dbReference type="GO" id="GO:0003677">
    <property type="term" value="F:DNA binding"/>
    <property type="evidence" value="ECO:0007669"/>
    <property type="project" value="InterPro"/>
</dbReference>
<evidence type="ECO:0000256" key="3">
    <source>
        <dbReference type="ARBA" id="ARBA00023204"/>
    </source>
</evidence>
<dbReference type="GO" id="GO:0010165">
    <property type="term" value="P:response to X-ray"/>
    <property type="evidence" value="ECO:0007669"/>
    <property type="project" value="TreeGrafter"/>
</dbReference>
<evidence type="ECO:0000256" key="4">
    <source>
        <dbReference type="ARBA" id="ARBA00023242"/>
    </source>
</evidence>
<dbReference type="PANTHER" id="PTHR28559:SF1">
    <property type="entry name" value="DNA REPAIR PROTEIN XRCC4"/>
    <property type="match status" value="1"/>
</dbReference>
<keyword evidence="2" id="KW-0227">DNA damage</keyword>
<keyword evidence="5" id="KW-0175">Coiled coil</keyword>
<dbReference type="GeneID" id="6507297"/>
<dbReference type="AlphaFoldDB" id="B3MA86"/>
<gene>
    <name evidence="7" type="primary">Dana\GF24666</name>
    <name evidence="7" type="synonym">dana_GLEANR_9370</name>
    <name evidence="7" type="ORF">GF24666</name>
</gene>
<dbReference type="Pfam" id="PF06632">
    <property type="entry name" value="XRCC4"/>
    <property type="match status" value="1"/>
</dbReference>
<name>B3MA86_DROAN</name>
<dbReference type="InterPro" id="IPR014751">
    <property type="entry name" value="XRCC4-like_C"/>
</dbReference>
<keyword evidence="8" id="KW-1185">Reference proteome</keyword>
<reference evidence="7 8" key="1">
    <citation type="journal article" date="2007" name="Nature">
        <title>Evolution of genes and genomes on the Drosophila phylogeny.</title>
        <authorList>
            <consortium name="Drosophila 12 Genomes Consortium"/>
            <person name="Clark A.G."/>
            <person name="Eisen M.B."/>
            <person name="Smith D.R."/>
            <person name="Bergman C.M."/>
            <person name="Oliver B."/>
            <person name="Markow T.A."/>
            <person name="Kaufman T.C."/>
            <person name="Kellis M."/>
            <person name="Gelbart W."/>
            <person name="Iyer V.N."/>
            <person name="Pollard D.A."/>
            <person name="Sackton T.B."/>
            <person name="Larracuente A.M."/>
            <person name="Singh N.D."/>
            <person name="Abad J.P."/>
            <person name="Abt D.N."/>
            <person name="Adryan B."/>
            <person name="Aguade M."/>
            <person name="Akashi H."/>
            <person name="Anderson W.W."/>
            <person name="Aquadro C.F."/>
            <person name="Ardell D.H."/>
            <person name="Arguello R."/>
            <person name="Artieri C.G."/>
            <person name="Barbash D.A."/>
            <person name="Barker D."/>
            <person name="Barsanti P."/>
            <person name="Batterham P."/>
            <person name="Batzoglou S."/>
            <person name="Begun D."/>
            <person name="Bhutkar A."/>
            <person name="Blanco E."/>
            <person name="Bosak S.A."/>
            <person name="Bradley R.K."/>
            <person name="Brand A.D."/>
            <person name="Brent M.R."/>
            <person name="Brooks A.N."/>
            <person name="Brown R.H."/>
            <person name="Butlin R.K."/>
            <person name="Caggese C."/>
            <person name="Calvi B.R."/>
            <person name="Bernardo de Carvalho A."/>
            <person name="Caspi A."/>
            <person name="Castrezana S."/>
            <person name="Celniker S.E."/>
            <person name="Chang J.L."/>
            <person name="Chapple C."/>
            <person name="Chatterji S."/>
            <person name="Chinwalla A."/>
            <person name="Civetta A."/>
            <person name="Clifton S.W."/>
            <person name="Comeron J.M."/>
            <person name="Costello J.C."/>
            <person name="Coyne J.A."/>
            <person name="Daub J."/>
            <person name="David R.G."/>
            <person name="Delcher A.L."/>
            <person name="Delehaunty K."/>
            <person name="Do C.B."/>
            <person name="Ebling H."/>
            <person name="Edwards K."/>
            <person name="Eickbush T."/>
            <person name="Evans J.D."/>
            <person name="Filipski A."/>
            <person name="Findeiss S."/>
            <person name="Freyhult E."/>
            <person name="Fulton L."/>
            <person name="Fulton R."/>
            <person name="Garcia A.C."/>
            <person name="Gardiner A."/>
            <person name="Garfield D.A."/>
            <person name="Garvin B.E."/>
            <person name="Gibson G."/>
            <person name="Gilbert D."/>
            <person name="Gnerre S."/>
            <person name="Godfrey J."/>
            <person name="Good R."/>
            <person name="Gotea V."/>
            <person name="Gravely B."/>
            <person name="Greenberg A.J."/>
            <person name="Griffiths-Jones S."/>
            <person name="Gross S."/>
            <person name="Guigo R."/>
            <person name="Gustafson E.A."/>
            <person name="Haerty W."/>
            <person name="Hahn M.W."/>
            <person name="Halligan D.L."/>
            <person name="Halpern A.L."/>
            <person name="Halter G.M."/>
            <person name="Han M.V."/>
            <person name="Heger A."/>
            <person name="Hillier L."/>
            <person name="Hinrichs A.S."/>
            <person name="Holmes I."/>
            <person name="Hoskins R.A."/>
            <person name="Hubisz M.J."/>
            <person name="Hultmark D."/>
            <person name="Huntley M.A."/>
            <person name="Jaffe D.B."/>
            <person name="Jagadeeshan S."/>
            <person name="Jeck W.R."/>
            <person name="Johnson J."/>
            <person name="Jones C.D."/>
            <person name="Jordan W.C."/>
            <person name="Karpen G.H."/>
            <person name="Kataoka E."/>
            <person name="Keightley P.D."/>
            <person name="Kheradpour P."/>
            <person name="Kirkness E.F."/>
            <person name="Koerich L.B."/>
            <person name="Kristiansen K."/>
            <person name="Kudrna D."/>
            <person name="Kulathinal R.J."/>
            <person name="Kumar S."/>
            <person name="Kwok R."/>
            <person name="Lander E."/>
            <person name="Langley C.H."/>
            <person name="Lapoint R."/>
            <person name="Lazzaro B.P."/>
            <person name="Lee S.J."/>
            <person name="Levesque L."/>
            <person name="Li R."/>
            <person name="Lin C.F."/>
            <person name="Lin M.F."/>
            <person name="Lindblad-Toh K."/>
            <person name="Llopart A."/>
            <person name="Long M."/>
            <person name="Low L."/>
            <person name="Lozovsky E."/>
            <person name="Lu J."/>
            <person name="Luo M."/>
            <person name="Machado C.A."/>
            <person name="Makalowski W."/>
            <person name="Marzo M."/>
            <person name="Matsuda M."/>
            <person name="Matzkin L."/>
            <person name="McAllister B."/>
            <person name="McBride C.S."/>
            <person name="McKernan B."/>
            <person name="McKernan K."/>
            <person name="Mendez-Lago M."/>
            <person name="Minx P."/>
            <person name="Mollenhauer M.U."/>
            <person name="Montooth K."/>
            <person name="Mount S.M."/>
            <person name="Mu X."/>
            <person name="Myers E."/>
            <person name="Negre B."/>
            <person name="Newfeld S."/>
            <person name="Nielsen R."/>
            <person name="Noor M.A."/>
            <person name="O'Grady P."/>
            <person name="Pachter L."/>
            <person name="Papaceit M."/>
            <person name="Parisi M.J."/>
            <person name="Parisi M."/>
            <person name="Parts L."/>
            <person name="Pedersen J.S."/>
            <person name="Pesole G."/>
            <person name="Phillippy A.M."/>
            <person name="Ponting C.P."/>
            <person name="Pop M."/>
            <person name="Porcelli D."/>
            <person name="Powell J.R."/>
            <person name="Prohaska S."/>
            <person name="Pruitt K."/>
            <person name="Puig M."/>
            <person name="Quesneville H."/>
            <person name="Ram K.R."/>
            <person name="Rand D."/>
            <person name="Rasmussen M.D."/>
            <person name="Reed L.K."/>
            <person name="Reenan R."/>
            <person name="Reily A."/>
            <person name="Remington K.A."/>
            <person name="Rieger T.T."/>
            <person name="Ritchie M.G."/>
            <person name="Robin C."/>
            <person name="Rogers Y.H."/>
            <person name="Rohde C."/>
            <person name="Rozas J."/>
            <person name="Rubenfield M.J."/>
            <person name="Ruiz A."/>
            <person name="Russo S."/>
            <person name="Salzberg S.L."/>
            <person name="Sanchez-Gracia A."/>
            <person name="Saranga D.J."/>
            <person name="Sato H."/>
            <person name="Schaeffer S.W."/>
            <person name="Schatz M.C."/>
            <person name="Schlenke T."/>
            <person name="Schwartz R."/>
            <person name="Segarra C."/>
            <person name="Singh R.S."/>
            <person name="Sirot L."/>
            <person name="Sirota M."/>
            <person name="Sisneros N.B."/>
            <person name="Smith C.D."/>
            <person name="Smith T.F."/>
            <person name="Spieth J."/>
            <person name="Stage D.E."/>
            <person name="Stark A."/>
            <person name="Stephan W."/>
            <person name="Strausberg R.L."/>
            <person name="Strempel S."/>
            <person name="Sturgill D."/>
            <person name="Sutton G."/>
            <person name="Sutton G.G."/>
            <person name="Tao W."/>
            <person name="Teichmann S."/>
            <person name="Tobari Y.N."/>
            <person name="Tomimura Y."/>
            <person name="Tsolas J.M."/>
            <person name="Valente V.L."/>
            <person name="Venter E."/>
            <person name="Venter J.C."/>
            <person name="Vicario S."/>
            <person name="Vieira F.G."/>
            <person name="Vilella A.J."/>
            <person name="Villasante A."/>
            <person name="Walenz B."/>
            <person name="Wang J."/>
            <person name="Wasserman M."/>
            <person name="Watts T."/>
            <person name="Wilson D."/>
            <person name="Wilson R.K."/>
            <person name="Wing R.A."/>
            <person name="Wolfner M.F."/>
            <person name="Wong A."/>
            <person name="Wong G.K."/>
            <person name="Wu C.I."/>
            <person name="Wu G."/>
            <person name="Yamamoto D."/>
            <person name="Yang H.P."/>
            <person name="Yang S.P."/>
            <person name="Yorke J.A."/>
            <person name="Yoshida K."/>
            <person name="Zdobnov E."/>
            <person name="Zhang P."/>
            <person name="Zhang Y."/>
            <person name="Zimin A.V."/>
            <person name="Baldwin J."/>
            <person name="Abdouelleil A."/>
            <person name="Abdulkadir J."/>
            <person name="Abebe A."/>
            <person name="Abera B."/>
            <person name="Abreu J."/>
            <person name="Acer S.C."/>
            <person name="Aftuck L."/>
            <person name="Alexander A."/>
            <person name="An P."/>
            <person name="Anderson E."/>
            <person name="Anderson S."/>
            <person name="Arachi H."/>
            <person name="Azer M."/>
            <person name="Bachantsang P."/>
            <person name="Barry A."/>
            <person name="Bayul T."/>
            <person name="Berlin A."/>
            <person name="Bessette D."/>
            <person name="Bloom T."/>
            <person name="Blye J."/>
            <person name="Boguslavskiy L."/>
            <person name="Bonnet C."/>
            <person name="Boukhgalter B."/>
            <person name="Bourzgui I."/>
            <person name="Brown A."/>
            <person name="Cahill P."/>
            <person name="Channer S."/>
            <person name="Cheshatsang Y."/>
            <person name="Chuda L."/>
            <person name="Citroen M."/>
            <person name="Collymore A."/>
            <person name="Cooke P."/>
            <person name="Costello M."/>
            <person name="D'Aco K."/>
            <person name="Daza R."/>
            <person name="De Haan G."/>
            <person name="DeGray S."/>
            <person name="DeMaso C."/>
            <person name="Dhargay N."/>
            <person name="Dooley K."/>
            <person name="Dooley E."/>
            <person name="Doricent M."/>
            <person name="Dorje P."/>
            <person name="Dorjee K."/>
            <person name="Dupes A."/>
            <person name="Elong R."/>
            <person name="Falk J."/>
            <person name="Farina A."/>
            <person name="Faro S."/>
            <person name="Ferguson D."/>
            <person name="Fisher S."/>
            <person name="Foley C.D."/>
            <person name="Franke A."/>
            <person name="Friedrich D."/>
            <person name="Gadbois L."/>
            <person name="Gearin G."/>
            <person name="Gearin C.R."/>
            <person name="Giannoukos G."/>
            <person name="Goode T."/>
            <person name="Graham J."/>
            <person name="Grandbois E."/>
            <person name="Grewal S."/>
            <person name="Gyaltsen K."/>
            <person name="Hafez N."/>
            <person name="Hagos B."/>
            <person name="Hall J."/>
            <person name="Henson C."/>
            <person name="Hollinger A."/>
            <person name="Honan T."/>
            <person name="Huard M.D."/>
            <person name="Hughes L."/>
            <person name="Hurhula B."/>
            <person name="Husby M.E."/>
            <person name="Kamat A."/>
            <person name="Kanga B."/>
            <person name="Kashin S."/>
            <person name="Khazanovich D."/>
            <person name="Kisner P."/>
            <person name="Lance K."/>
            <person name="Lara M."/>
            <person name="Lee W."/>
            <person name="Lennon N."/>
            <person name="Letendre F."/>
            <person name="LeVine R."/>
            <person name="Lipovsky A."/>
            <person name="Liu X."/>
            <person name="Liu J."/>
            <person name="Liu S."/>
            <person name="Lokyitsang T."/>
            <person name="Lokyitsang Y."/>
            <person name="Lubonja R."/>
            <person name="Lui A."/>
            <person name="MacDonald P."/>
            <person name="Magnisalis V."/>
            <person name="Maru K."/>
            <person name="Matthews C."/>
            <person name="McCusker W."/>
            <person name="McDonough S."/>
            <person name="Mehta T."/>
            <person name="Meldrim J."/>
            <person name="Meneus L."/>
            <person name="Mihai O."/>
            <person name="Mihalev A."/>
            <person name="Mihova T."/>
            <person name="Mittelman R."/>
            <person name="Mlenga V."/>
            <person name="Montmayeur A."/>
            <person name="Mulrain L."/>
            <person name="Navidi A."/>
            <person name="Naylor J."/>
            <person name="Negash T."/>
            <person name="Nguyen T."/>
            <person name="Nguyen N."/>
            <person name="Nicol R."/>
            <person name="Norbu C."/>
            <person name="Norbu N."/>
            <person name="Novod N."/>
            <person name="O'Neill B."/>
            <person name="Osman S."/>
            <person name="Markiewicz E."/>
            <person name="Oyono O.L."/>
            <person name="Patti C."/>
            <person name="Phunkhang P."/>
            <person name="Pierre F."/>
            <person name="Priest M."/>
            <person name="Raghuraman S."/>
            <person name="Rege F."/>
            <person name="Reyes R."/>
            <person name="Rise C."/>
            <person name="Rogov P."/>
            <person name="Ross K."/>
            <person name="Ryan E."/>
            <person name="Settipalli S."/>
            <person name="Shea T."/>
            <person name="Sherpa N."/>
            <person name="Shi L."/>
            <person name="Shih D."/>
            <person name="Sparrow T."/>
            <person name="Spaulding J."/>
            <person name="Stalker J."/>
            <person name="Stange-Thomann N."/>
            <person name="Stavropoulos S."/>
            <person name="Stone C."/>
            <person name="Strader C."/>
            <person name="Tesfaye S."/>
            <person name="Thomson T."/>
            <person name="Thoulutsang Y."/>
            <person name="Thoulutsang D."/>
            <person name="Topham K."/>
            <person name="Topping I."/>
            <person name="Tsamla T."/>
            <person name="Vassiliev H."/>
            <person name="Vo A."/>
            <person name="Wangchuk T."/>
            <person name="Wangdi T."/>
            <person name="Weiand M."/>
            <person name="Wilkinson J."/>
            <person name="Wilson A."/>
            <person name="Yadav S."/>
            <person name="Young G."/>
            <person name="Yu Q."/>
            <person name="Zembek L."/>
            <person name="Zhong D."/>
            <person name="Zimmer A."/>
            <person name="Zwirko Z."/>
            <person name="Jaffe D.B."/>
            <person name="Alvarez P."/>
            <person name="Brockman W."/>
            <person name="Butler J."/>
            <person name="Chin C."/>
            <person name="Gnerre S."/>
            <person name="Grabherr M."/>
            <person name="Kleber M."/>
            <person name="Mauceli E."/>
            <person name="MacCallum I."/>
        </authorList>
    </citation>
    <scope>NUCLEOTIDE SEQUENCE [LARGE SCALE GENOMIC DNA]</scope>
    <source>
        <strain evidence="8">Tucson 14024-0371.13</strain>
    </source>
</reference>
<comment type="subcellular location">
    <subcellularLocation>
        <location evidence="1">Nucleus</location>
    </subcellularLocation>
</comment>
<dbReference type="GO" id="GO:0006310">
    <property type="term" value="P:DNA recombination"/>
    <property type="evidence" value="ECO:0007669"/>
    <property type="project" value="InterPro"/>
</dbReference>
<evidence type="ECO:0000256" key="1">
    <source>
        <dbReference type="ARBA" id="ARBA00004123"/>
    </source>
</evidence>
<evidence type="ECO:0000313" key="8">
    <source>
        <dbReference type="Proteomes" id="UP000007801"/>
    </source>
</evidence>
<dbReference type="STRING" id="7217.B3MA86"/>
<dbReference type="Gene3D" id="2.170.210.10">
    <property type="entry name" value="DNA double-strand break repair and VJ recombination XRCC4, N-terminal"/>
    <property type="match status" value="1"/>
</dbReference>
<dbReference type="InterPro" id="IPR053961">
    <property type="entry name" value="XRCC4_N"/>
</dbReference>
<organism evidence="7 8">
    <name type="scientific">Drosophila ananassae</name>
    <name type="common">Fruit fly</name>
    <dbReference type="NCBI Taxonomy" id="7217"/>
    <lineage>
        <taxon>Eukaryota</taxon>
        <taxon>Metazoa</taxon>
        <taxon>Ecdysozoa</taxon>
        <taxon>Arthropoda</taxon>
        <taxon>Hexapoda</taxon>
        <taxon>Insecta</taxon>
        <taxon>Pterygota</taxon>
        <taxon>Neoptera</taxon>
        <taxon>Endopterygota</taxon>
        <taxon>Diptera</taxon>
        <taxon>Brachycera</taxon>
        <taxon>Muscomorpha</taxon>
        <taxon>Ephydroidea</taxon>
        <taxon>Drosophilidae</taxon>
        <taxon>Drosophila</taxon>
        <taxon>Sophophora</taxon>
    </lineage>
</organism>
<dbReference type="eggNOG" id="ENOG502QWJA">
    <property type="taxonomic scope" value="Eukaryota"/>
</dbReference>
<evidence type="ECO:0000259" key="6">
    <source>
        <dbReference type="Pfam" id="PF06632"/>
    </source>
</evidence>
<dbReference type="SUPFAM" id="SSF58022">
    <property type="entry name" value="XRCC4, C-terminal oligomerization domain"/>
    <property type="match status" value="1"/>
</dbReference>
<protein>
    <recommendedName>
        <fullName evidence="6">XRCC4 N-terminal domain-containing protein</fullName>
    </recommendedName>
</protein>
<feature type="domain" description="XRCC4 N-terminal" evidence="6">
    <location>
        <begin position="25"/>
        <end position="106"/>
    </location>
</feature>
<dbReference type="FunCoup" id="B3MA86">
    <property type="interactions" value="5"/>
</dbReference>
<dbReference type="InterPro" id="IPR038051">
    <property type="entry name" value="XRCC4-like_N_sf"/>
</dbReference>
<dbReference type="GO" id="GO:0032807">
    <property type="term" value="C:DNA ligase IV complex"/>
    <property type="evidence" value="ECO:0007669"/>
    <property type="project" value="TreeGrafter"/>
</dbReference>
<accession>B3MA86</accession>
<feature type="coiled-coil region" evidence="5">
    <location>
        <begin position="184"/>
        <end position="211"/>
    </location>
</feature>
<dbReference type="InterPro" id="IPR010585">
    <property type="entry name" value="DNA_repair_prot_XRCC4"/>
</dbReference>
<sequence length="231" mass="26680">METFVVKLIHRTQLSHSQRDIKPFIYARSCWLDDEAEFDFLSTSNSQNYRGVLKYEEIKNAASDLEQPYKDFFDECKKALTTHMGLQGFDYEIDDESNNQQVFKMFKCEGYETLYLEINLRKVSNCFQLLDSAIEISQQKVPEAPASQTSGSQSKAPSYSEYEQYVKDSKAKEAEMLQKFLVLLNSKKAYIRDLESQLEKATKHNQKSSDDEEEEVYGAATQAMELDTIAK</sequence>
<dbReference type="GO" id="GO:0005958">
    <property type="term" value="C:DNA-dependent protein kinase-DNA ligase 4 complex"/>
    <property type="evidence" value="ECO:0007669"/>
    <property type="project" value="TreeGrafter"/>
</dbReference>
<keyword evidence="3" id="KW-0234">DNA repair</keyword>
<dbReference type="EMBL" id="CH902618">
    <property type="protein sequence ID" value="EDV39100.1"/>
    <property type="molecule type" value="Genomic_DNA"/>
</dbReference>
<dbReference type="HOGENOM" id="CLU_1176513_0_0_1"/>
<dbReference type="SMR" id="B3MA86"/>
<keyword evidence="4" id="KW-0539">Nucleus</keyword>
<proteinExistence type="predicted"/>
<dbReference type="PANTHER" id="PTHR28559">
    <property type="entry name" value="DNA REPAIR PROTEIN XRCC4"/>
    <property type="match status" value="1"/>
</dbReference>
<dbReference type="OrthoDB" id="8064436at2759"/>
<dbReference type="KEGG" id="dan:6507297"/>
<dbReference type="Proteomes" id="UP000007801">
    <property type="component" value="Unassembled WGS sequence"/>
</dbReference>
<dbReference type="OMA" id="KVSNCYQ"/>
<dbReference type="Gene3D" id="1.20.5.370">
    <property type="match status" value="1"/>
</dbReference>
<evidence type="ECO:0000313" key="7">
    <source>
        <dbReference type="EMBL" id="EDV39100.1"/>
    </source>
</evidence>